<keyword evidence="1" id="KW-0472">Membrane</keyword>
<dbReference type="Proteomes" id="UP000251047">
    <property type="component" value="Unassembled WGS sequence"/>
</dbReference>
<gene>
    <name evidence="2" type="ORF">CWC39_07640</name>
</gene>
<dbReference type="RefSeq" id="WP_112769902.1">
    <property type="nucleotide sequence ID" value="NZ_CP063191.1"/>
</dbReference>
<reference evidence="2 3" key="1">
    <citation type="journal article" date="2018" name="Syst. Appl. Microbiol.">
        <title>Corynebacterium heidelbergense sp. nov., isolated from the preen glands of Egyptian geese (Alopochen aegyptiacus).</title>
        <authorList>
            <person name="Braun M.S."/>
            <person name="Wang E."/>
            <person name="Zimmermann S."/>
            <person name="Wink M."/>
        </authorList>
    </citation>
    <scope>NUCLEOTIDE SEQUENCE [LARGE SCALE GENOMIC DNA]</scope>
    <source>
        <strain evidence="2 3">DSM 104638</strain>
    </source>
</reference>
<comment type="caution">
    <text evidence="2">The sequence shown here is derived from an EMBL/GenBank/DDBJ whole genome shotgun (WGS) entry which is preliminary data.</text>
</comment>
<dbReference type="EMBL" id="PHQP01000060">
    <property type="protein sequence ID" value="RAV33590.1"/>
    <property type="molecule type" value="Genomic_DNA"/>
</dbReference>
<dbReference type="GO" id="GO:0016020">
    <property type="term" value="C:membrane"/>
    <property type="evidence" value="ECO:0007669"/>
    <property type="project" value="InterPro"/>
</dbReference>
<keyword evidence="1" id="KW-1133">Transmembrane helix</keyword>
<dbReference type="AlphaFoldDB" id="A0A364VA96"/>
<accession>A0A364VA96</accession>
<dbReference type="PANTHER" id="PTHR35335">
    <property type="entry name" value="UPF0716 PROTEIN FXSA"/>
    <property type="match status" value="1"/>
</dbReference>
<evidence type="ECO:0000313" key="3">
    <source>
        <dbReference type="Proteomes" id="UP000251047"/>
    </source>
</evidence>
<dbReference type="NCBIfam" id="NF008528">
    <property type="entry name" value="PRK11463.1-2"/>
    <property type="match status" value="1"/>
</dbReference>
<evidence type="ECO:0008006" key="4">
    <source>
        <dbReference type="Google" id="ProtNLM"/>
    </source>
</evidence>
<name>A0A364VA96_9CORY</name>
<evidence type="ECO:0000256" key="1">
    <source>
        <dbReference type="SAM" id="Phobius"/>
    </source>
</evidence>
<dbReference type="Pfam" id="PF04186">
    <property type="entry name" value="FxsA"/>
    <property type="match status" value="1"/>
</dbReference>
<dbReference type="OrthoDB" id="4410507at2"/>
<feature type="transmembrane region" description="Helical" evidence="1">
    <location>
        <begin position="6"/>
        <end position="23"/>
    </location>
</feature>
<evidence type="ECO:0000313" key="2">
    <source>
        <dbReference type="EMBL" id="RAV33590.1"/>
    </source>
</evidence>
<dbReference type="InterPro" id="IPR007313">
    <property type="entry name" value="FxsA"/>
</dbReference>
<keyword evidence="1" id="KW-0812">Transmembrane</keyword>
<organism evidence="2 3">
    <name type="scientific">Corynebacterium heidelbergense</name>
    <dbReference type="NCBI Taxonomy" id="2055947"/>
    <lineage>
        <taxon>Bacteria</taxon>
        <taxon>Bacillati</taxon>
        <taxon>Actinomycetota</taxon>
        <taxon>Actinomycetes</taxon>
        <taxon>Mycobacteriales</taxon>
        <taxon>Corynebacteriaceae</taxon>
        <taxon>Corynebacterium</taxon>
    </lineage>
</organism>
<feature type="transmembrane region" description="Helical" evidence="1">
    <location>
        <begin position="30"/>
        <end position="48"/>
    </location>
</feature>
<feature type="transmembrane region" description="Helical" evidence="1">
    <location>
        <begin position="68"/>
        <end position="94"/>
    </location>
</feature>
<proteinExistence type="predicted"/>
<dbReference type="PANTHER" id="PTHR35335:SF1">
    <property type="entry name" value="UPF0716 PROTEIN FXSA"/>
    <property type="match status" value="1"/>
</dbReference>
<sequence length="148" mass="15977">MTLFSAAYLLVEIIAFVLLGLLIGFGWALLVLFVLFVLGVALAAWQMRALARRAQNQTENPGKLTADMAFTAFGAFLVALPGLVATFLGILMLLPPTRALLRKVLKGAAERFIIKMGGSSFITASRYGAPGTRDIKGWGDVIDHRDLP</sequence>
<protein>
    <recommendedName>
        <fullName evidence="4">Membrane protein FxsA</fullName>
    </recommendedName>
</protein>